<evidence type="ECO:0000256" key="1">
    <source>
        <dbReference type="ARBA" id="ARBA00023157"/>
    </source>
</evidence>
<name>A0AAW1PML2_9CHLO</name>
<accession>A0AAW1PML2</accession>
<feature type="domain" description="Saposin B-type" evidence="3">
    <location>
        <begin position="24"/>
        <end position="130"/>
    </location>
</feature>
<dbReference type="PROSITE" id="PS50015">
    <property type="entry name" value="SAP_B"/>
    <property type="match status" value="1"/>
</dbReference>
<gene>
    <name evidence="4" type="ORF">WJX73_000631</name>
</gene>
<evidence type="ECO:0000313" key="5">
    <source>
        <dbReference type="Proteomes" id="UP001465755"/>
    </source>
</evidence>
<dbReference type="InterPro" id="IPR008139">
    <property type="entry name" value="SaposinB_dom"/>
</dbReference>
<keyword evidence="5" id="KW-1185">Reference proteome</keyword>
<proteinExistence type="predicted"/>
<dbReference type="Proteomes" id="UP001465755">
    <property type="component" value="Unassembled WGS sequence"/>
</dbReference>
<feature type="signal peptide" evidence="2">
    <location>
        <begin position="1"/>
        <end position="19"/>
    </location>
</feature>
<organism evidence="4 5">
    <name type="scientific">Symbiochloris irregularis</name>
    <dbReference type="NCBI Taxonomy" id="706552"/>
    <lineage>
        <taxon>Eukaryota</taxon>
        <taxon>Viridiplantae</taxon>
        <taxon>Chlorophyta</taxon>
        <taxon>core chlorophytes</taxon>
        <taxon>Trebouxiophyceae</taxon>
        <taxon>Trebouxiales</taxon>
        <taxon>Trebouxiaceae</taxon>
        <taxon>Symbiochloris</taxon>
    </lineage>
</organism>
<sequence>MLGWSLLLLSGQSRHTAVGQVQSSPEDCHNCILIAKALESELIKIEPPSASQPLFGQRRLSHPRSEVQLFEKIDQVCGLVAELEPALASSCHSLMENHREALEELVYSEGPSRLRYRLCTELAKVCKPHALHDSGEL</sequence>
<dbReference type="AlphaFoldDB" id="A0AAW1PML2"/>
<keyword evidence="2" id="KW-0732">Signal</keyword>
<comment type="caution">
    <text evidence="4">The sequence shown here is derived from an EMBL/GenBank/DDBJ whole genome shotgun (WGS) entry which is preliminary data.</text>
</comment>
<keyword evidence="1" id="KW-1015">Disulfide bond</keyword>
<protein>
    <recommendedName>
        <fullName evidence="3">Saposin B-type domain-containing protein</fullName>
    </recommendedName>
</protein>
<evidence type="ECO:0000259" key="3">
    <source>
        <dbReference type="PROSITE" id="PS50015"/>
    </source>
</evidence>
<evidence type="ECO:0000256" key="2">
    <source>
        <dbReference type="SAM" id="SignalP"/>
    </source>
</evidence>
<evidence type="ECO:0000313" key="4">
    <source>
        <dbReference type="EMBL" id="KAK9809731.1"/>
    </source>
</evidence>
<reference evidence="4 5" key="1">
    <citation type="journal article" date="2024" name="Nat. Commun.">
        <title>Phylogenomics reveals the evolutionary origins of lichenization in chlorophyte algae.</title>
        <authorList>
            <person name="Puginier C."/>
            <person name="Libourel C."/>
            <person name="Otte J."/>
            <person name="Skaloud P."/>
            <person name="Haon M."/>
            <person name="Grisel S."/>
            <person name="Petersen M."/>
            <person name="Berrin J.G."/>
            <person name="Delaux P.M."/>
            <person name="Dal Grande F."/>
            <person name="Keller J."/>
        </authorList>
    </citation>
    <scope>NUCLEOTIDE SEQUENCE [LARGE SCALE GENOMIC DNA]</scope>
    <source>
        <strain evidence="4 5">SAG 2036</strain>
    </source>
</reference>
<feature type="chain" id="PRO_5043688109" description="Saposin B-type domain-containing protein" evidence="2">
    <location>
        <begin position="20"/>
        <end position="137"/>
    </location>
</feature>
<dbReference type="EMBL" id="JALJOQ010000016">
    <property type="protein sequence ID" value="KAK9809731.1"/>
    <property type="molecule type" value="Genomic_DNA"/>
</dbReference>